<accession>A0A8T0PXT6</accession>
<proteinExistence type="predicted"/>
<reference evidence="1" key="1">
    <citation type="submission" date="2020-05" db="EMBL/GenBank/DDBJ databases">
        <title>WGS assembly of Panicum virgatum.</title>
        <authorList>
            <person name="Lovell J.T."/>
            <person name="Jenkins J."/>
            <person name="Shu S."/>
            <person name="Juenger T.E."/>
            <person name="Schmutz J."/>
        </authorList>
    </citation>
    <scope>NUCLEOTIDE SEQUENCE</scope>
    <source>
        <strain evidence="1">AP13</strain>
    </source>
</reference>
<name>A0A8T0PXT6_PANVG</name>
<sequence>MDGASSHIIRELCTIKSARKVPLLISHIDDSSITMGILNRECAVRPPGSKSAATPDEATARTMCFSDRKREMIAFQRNVFPVPPYPYTKKYRLVFP</sequence>
<comment type="caution">
    <text evidence="1">The sequence shown here is derived from an EMBL/GenBank/DDBJ whole genome shotgun (WGS) entry which is preliminary data.</text>
</comment>
<dbReference type="AlphaFoldDB" id="A0A8T0PXT6"/>
<keyword evidence="2" id="KW-1185">Reference proteome</keyword>
<dbReference type="EMBL" id="CM029050">
    <property type="protein sequence ID" value="KAG2565199.1"/>
    <property type="molecule type" value="Genomic_DNA"/>
</dbReference>
<protein>
    <submittedName>
        <fullName evidence="1">Uncharacterized protein</fullName>
    </submittedName>
</protein>
<dbReference type="Proteomes" id="UP000823388">
    <property type="component" value="Chromosome 7N"/>
</dbReference>
<gene>
    <name evidence="1" type="ORF">PVAP13_7NG050134</name>
</gene>
<evidence type="ECO:0000313" key="2">
    <source>
        <dbReference type="Proteomes" id="UP000823388"/>
    </source>
</evidence>
<organism evidence="1 2">
    <name type="scientific">Panicum virgatum</name>
    <name type="common">Blackwell switchgrass</name>
    <dbReference type="NCBI Taxonomy" id="38727"/>
    <lineage>
        <taxon>Eukaryota</taxon>
        <taxon>Viridiplantae</taxon>
        <taxon>Streptophyta</taxon>
        <taxon>Embryophyta</taxon>
        <taxon>Tracheophyta</taxon>
        <taxon>Spermatophyta</taxon>
        <taxon>Magnoliopsida</taxon>
        <taxon>Liliopsida</taxon>
        <taxon>Poales</taxon>
        <taxon>Poaceae</taxon>
        <taxon>PACMAD clade</taxon>
        <taxon>Panicoideae</taxon>
        <taxon>Panicodae</taxon>
        <taxon>Paniceae</taxon>
        <taxon>Panicinae</taxon>
        <taxon>Panicum</taxon>
        <taxon>Panicum sect. Hiantes</taxon>
    </lineage>
</organism>
<evidence type="ECO:0000313" key="1">
    <source>
        <dbReference type="EMBL" id="KAG2565199.1"/>
    </source>
</evidence>